<proteinExistence type="inferred from homology"/>
<evidence type="ECO:0000313" key="9">
    <source>
        <dbReference type="EMBL" id="GJQ11488.1"/>
    </source>
</evidence>
<sequence>MTTSAARKRVVASEKFEDKGVKKNFGQNKDKKNSIWSSSLPVSPVTLGFILFVVVGSSFLPIIRAAFGRKLGIDSVPEL</sequence>
<comment type="caution">
    <text evidence="8">The sequence shown here is derived from an EMBL/GenBank/DDBJ whole genome shotgun (WGS) entry which is preliminary data.</text>
</comment>
<dbReference type="EMBL" id="BQMJ01000001">
    <property type="protein sequence ID" value="GJQ08342.1"/>
    <property type="molecule type" value="Genomic_DNA"/>
</dbReference>
<keyword evidence="3 7" id="KW-0812">Transmembrane</keyword>
<dbReference type="OrthoDB" id="16679at2759"/>
<name>A0A9C7PQV5_9RHOD</name>
<evidence type="ECO:0000256" key="6">
    <source>
        <dbReference type="ARBA" id="ARBA00023136"/>
    </source>
</evidence>
<evidence type="ECO:0000256" key="1">
    <source>
        <dbReference type="ARBA" id="ARBA00004389"/>
    </source>
</evidence>
<reference evidence="8" key="1">
    <citation type="journal article" date="2022" name="Proc. Natl. Acad. Sci. U.S.A.">
        <title>Life cycle and functional genomics of the unicellular red alga Galdieria for elucidating algal and plant evolution and industrial use.</title>
        <authorList>
            <person name="Hirooka S."/>
            <person name="Itabashi T."/>
            <person name="Ichinose T.M."/>
            <person name="Onuma R."/>
            <person name="Fujiwara T."/>
            <person name="Yamashita S."/>
            <person name="Jong L.W."/>
            <person name="Tomita R."/>
            <person name="Iwane A.H."/>
            <person name="Miyagishima S.Y."/>
        </authorList>
    </citation>
    <scope>NUCLEOTIDE SEQUENCE</scope>
    <source>
        <strain evidence="8">NBRC 102759</strain>
    </source>
</reference>
<evidence type="ECO:0000256" key="7">
    <source>
        <dbReference type="SAM" id="Phobius"/>
    </source>
</evidence>
<gene>
    <name evidence="8" type="ORF">GpartN1_g133.t1</name>
    <name evidence="9" type="ORF">GpartN1_g3279.t1</name>
</gene>
<evidence type="ECO:0000256" key="2">
    <source>
        <dbReference type="ARBA" id="ARBA00005500"/>
    </source>
</evidence>
<dbReference type="EMBL" id="BQMJ01000024">
    <property type="protein sequence ID" value="GJQ11488.1"/>
    <property type="molecule type" value="Genomic_DNA"/>
</dbReference>
<reference evidence="8" key="2">
    <citation type="submission" date="2022-01" db="EMBL/GenBank/DDBJ databases">
        <authorList>
            <person name="Hirooka S."/>
            <person name="Miyagishima S.Y."/>
        </authorList>
    </citation>
    <scope>NUCLEOTIDE SEQUENCE</scope>
    <source>
        <strain evidence="8">NBRC 102759</strain>
    </source>
</reference>
<comment type="similarity">
    <text evidence="2">Belongs to the RAMP4 family.</text>
</comment>
<dbReference type="GO" id="GO:0005789">
    <property type="term" value="C:endoplasmic reticulum membrane"/>
    <property type="evidence" value="ECO:0007669"/>
    <property type="project" value="UniProtKB-SubCell"/>
</dbReference>
<dbReference type="Proteomes" id="UP001061958">
    <property type="component" value="Unassembled WGS sequence"/>
</dbReference>
<keyword evidence="6 7" id="KW-0472">Membrane</keyword>
<evidence type="ECO:0000256" key="3">
    <source>
        <dbReference type="ARBA" id="ARBA00022692"/>
    </source>
</evidence>
<dbReference type="Pfam" id="PF06624">
    <property type="entry name" value="RAMP4"/>
    <property type="match status" value="1"/>
</dbReference>
<evidence type="ECO:0000256" key="4">
    <source>
        <dbReference type="ARBA" id="ARBA00022824"/>
    </source>
</evidence>
<accession>A0A9C7PQV5</accession>
<evidence type="ECO:0000313" key="10">
    <source>
        <dbReference type="Proteomes" id="UP001061958"/>
    </source>
</evidence>
<evidence type="ECO:0000256" key="5">
    <source>
        <dbReference type="ARBA" id="ARBA00022989"/>
    </source>
</evidence>
<dbReference type="InterPro" id="IPR010580">
    <property type="entry name" value="ER_stress-assoc"/>
</dbReference>
<evidence type="ECO:0000313" key="8">
    <source>
        <dbReference type="EMBL" id="GJQ08342.1"/>
    </source>
</evidence>
<feature type="transmembrane region" description="Helical" evidence="7">
    <location>
        <begin position="42"/>
        <end position="63"/>
    </location>
</feature>
<keyword evidence="5 7" id="KW-1133">Transmembrane helix</keyword>
<organism evidence="8 10">
    <name type="scientific">Galdieria partita</name>
    <dbReference type="NCBI Taxonomy" id="83374"/>
    <lineage>
        <taxon>Eukaryota</taxon>
        <taxon>Rhodophyta</taxon>
        <taxon>Bangiophyceae</taxon>
        <taxon>Galdieriales</taxon>
        <taxon>Galdieriaceae</taxon>
        <taxon>Galdieria</taxon>
    </lineage>
</organism>
<protein>
    <submittedName>
        <fullName evidence="8">Uncharacterized protein</fullName>
    </submittedName>
</protein>
<comment type="subcellular location">
    <subcellularLocation>
        <location evidence="1">Endoplasmic reticulum membrane</location>
        <topology evidence="1">Single-pass membrane protein</topology>
    </subcellularLocation>
</comment>
<dbReference type="AlphaFoldDB" id="A0A9C7PQV5"/>
<keyword evidence="4" id="KW-0256">Endoplasmic reticulum</keyword>
<keyword evidence="10" id="KW-1185">Reference proteome</keyword>